<dbReference type="PANTHER" id="PTHR43477:SF1">
    <property type="entry name" value="DIHYDROANTICAPSIN 7-DEHYDROGENASE"/>
    <property type="match status" value="1"/>
</dbReference>
<dbReference type="PRINTS" id="PR00081">
    <property type="entry name" value="GDHRDH"/>
</dbReference>
<name>A0A2T3N853_9GAMM</name>
<dbReference type="Pfam" id="PF13561">
    <property type="entry name" value="adh_short_C2"/>
    <property type="match status" value="1"/>
</dbReference>
<protein>
    <submittedName>
        <fullName evidence="3">Short chain dehydrogenase</fullName>
    </submittedName>
</protein>
<dbReference type="Proteomes" id="UP000241346">
    <property type="component" value="Unassembled WGS sequence"/>
</dbReference>
<evidence type="ECO:0000313" key="4">
    <source>
        <dbReference type="Proteomes" id="UP000241346"/>
    </source>
</evidence>
<comment type="caution">
    <text evidence="3">The sequence shown here is derived from an EMBL/GenBank/DDBJ whole genome shotgun (WGS) entry which is preliminary data.</text>
</comment>
<dbReference type="PANTHER" id="PTHR43477">
    <property type="entry name" value="DIHYDROANTICAPSIN 7-DEHYDROGENASE"/>
    <property type="match status" value="1"/>
</dbReference>
<dbReference type="InterPro" id="IPR051122">
    <property type="entry name" value="SDR_DHRS6-like"/>
</dbReference>
<proteinExistence type="inferred from homology"/>
<evidence type="ECO:0000313" key="3">
    <source>
        <dbReference type="EMBL" id="PSW09366.1"/>
    </source>
</evidence>
<organism evidence="3 4">
    <name type="scientific">Photobacterium rosenbergii</name>
    <dbReference type="NCBI Taxonomy" id="294936"/>
    <lineage>
        <taxon>Bacteria</taxon>
        <taxon>Pseudomonadati</taxon>
        <taxon>Pseudomonadota</taxon>
        <taxon>Gammaproteobacteria</taxon>
        <taxon>Vibrionales</taxon>
        <taxon>Vibrionaceae</taxon>
        <taxon>Photobacterium</taxon>
    </lineage>
</organism>
<dbReference type="GO" id="GO:0016491">
    <property type="term" value="F:oxidoreductase activity"/>
    <property type="evidence" value="ECO:0007669"/>
    <property type="project" value="UniProtKB-KW"/>
</dbReference>
<comment type="similarity">
    <text evidence="1">Belongs to the short-chain dehydrogenases/reductases (SDR) family.</text>
</comment>
<dbReference type="InterPro" id="IPR036291">
    <property type="entry name" value="NAD(P)-bd_dom_sf"/>
</dbReference>
<dbReference type="NCBIfam" id="NF005754">
    <property type="entry name" value="PRK07578.1"/>
    <property type="match status" value="1"/>
</dbReference>
<reference evidence="3 4" key="1">
    <citation type="submission" date="2018-03" db="EMBL/GenBank/DDBJ databases">
        <title>Whole genome sequencing of Histamine producing bacteria.</title>
        <authorList>
            <person name="Butler K."/>
        </authorList>
    </citation>
    <scope>NUCLEOTIDE SEQUENCE [LARGE SCALE GENOMIC DNA]</scope>
    <source>
        <strain evidence="3 4">DSM 19138</strain>
    </source>
</reference>
<dbReference type="OrthoDB" id="9787486at2"/>
<evidence type="ECO:0000256" key="1">
    <source>
        <dbReference type="ARBA" id="ARBA00006484"/>
    </source>
</evidence>
<accession>A0A2T3N853</accession>
<dbReference type="RefSeq" id="WP_107300062.1">
    <property type="nucleotide sequence ID" value="NZ_PYMB01000015.1"/>
</dbReference>
<dbReference type="Gene3D" id="3.40.50.720">
    <property type="entry name" value="NAD(P)-binding Rossmann-like Domain"/>
    <property type="match status" value="1"/>
</dbReference>
<keyword evidence="2" id="KW-0560">Oxidoreductase</keyword>
<dbReference type="SUPFAM" id="SSF51735">
    <property type="entry name" value="NAD(P)-binding Rossmann-fold domains"/>
    <property type="match status" value="1"/>
</dbReference>
<gene>
    <name evidence="3" type="ORF">C9J01_20785</name>
</gene>
<dbReference type="EMBL" id="PYMB01000015">
    <property type="protein sequence ID" value="PSW09366.1"/>
    <property type="molecule type" value="Genomic_DNA"/>
</dbReference>
<dbReference type="AlphaFoldDB" id="A0A2T3N853"/>
<evidence type="ECO:0000256" key="2">
    <source>
        <dbReference type="ARBA" id="ARBA00023002"/>
    </source>
</evidence>
<sequence>MKKVLVLGSTGLVGKALVEKLEGTVEVVEASFNHPENSFDIANPQSLKALFEKVGKVDAILCTAGVVRMADWATADDAEWEFGIQNKMMGQINTLRFGEKYVKDGGAIVLSTGILAQYPFKGSSIVTIVNAAVEAAVKSAAVEVDRIRFNAVSPGWVAETMVAMGMDPEPGMPAADVAQFYIDLMNDSHSGDIAVAVK</sequence>
<dbReference type="CDD" id="cd11731">
    <property type="entry name" value="Lin1944_like_SDR_c"/>
    <property type="match status" value="1"/>
</dbReference>
<dbReference type="InterPro" id="IPR002347">
    <property type="entry name" value="SDR_fam"/>
</dbReference>